<dbReference type="Proteomes" id="UP000317243">
    <property type="component" value="Unassembled WGS sequence"/>
</dbReference>
<protein>
    <submittedName>
        <fullName evidence="1">Uncharacterized protein</fullName>
    </submittedName>
</protein>
<comment type="caution">
    <text evidence="1">The sequence shown here is derived from an EMBL/GenBank/DDBJ whole genome shotgun (WGS) entry which is preliminary data.</text>
</comment>
<dbReference type="AlphaFoldDB" id="A0A5C5WQW9"/>
<organism evidence="1 2">
    <name type="scientific">Thalassoglobus neptunius</name>
    <dbReference type="NCBI Taxonomy" id="1938619"/>
    <lineage>
        <taxon>Bacteria</taxon>
        <taxon>Pseudomonadati</taxon>
        <taxon>Planctomycetota</taxon>
        <taxon>Planctomycetia</taxon>
        <taxon>Planctomycetales</taxon>
        <taxon>Planctomycetaceae</taxon>
        <taxon>Thalassoglobus</taxon>
    </lineage>
</organism>
<proteinExistence type="predicted"/>
<accession>A0A5C5WQW9</accession>
<dbReference type="EMBL" id="SIHI01000007">
    <property type="protein sequence ID" value="TWT52192.1"/>
    <property type="molecule type" value="Genomic_DNA"/>
</dbReference>
<gene>
    <name evidence="1" type="ORF">KOR42_30600</name>
</gene>
<reference evidence="1 2" key="1">
    <citation type="submission" date="2019-02" db="EMBL/GenBank/DDBJ databases">
        <title>Deep-cultivation of Planctomycetes and their phenomic and genomic characterization uncovers novel biology.</title>
        <authorList>
            <person name="Wiegand S."/>
            <person name="Jogler M."/>
            <person name="Boedeker C."/>
            <person name="Pinto D."/>
            <person name="Vollmers J."/>
            <person name="Rivas-Marin E."/>
            <person name="Kohn T."/>
            <person name="Peeters S.H."/>
            <person name="Heuer A."/>
            <person name="Rast P."/>
            <person name="Oberbeckmann S."/>
            <person name="Bunk B."/>
            <person name="Jeske O."/>
            <person name="Meyerdierks A."/>
            <person name="Storesund J.E."/>
            <person name="Kallscheuer N."/>
            <person name="Luecker S."/>
            <person name="Lage O.M."/>
            <person name="Pohl T."/>
            <person name="Merkel B.J."/>
            <person name="Hornburger P."/>
            <person name="Mueller R.-W."/>
            <person name="Bruemmer F."/>
            <person name="Labrenz M."/>
            <person name="Spormann A.M."/>
            <person name="Op Den Camp H."/>
            <person name="Overmann J."/>
            <person name="Amann R."/>
            <person name="Jetten M.S.M."/>
            <person name="Mascher T."/>
            <person name="Medema M.H."/>
            <person name="Devos D.P."/>
            <person name="Kaster A.-K."/>
            <person name="Ovreas L."/>
            <person name="Rohde M."/>
            <person name="Galperin M.Y."/>
            <person name="Jogler C."/>
        </authorList>
    </citation>
    <scope>NUCLEOTIDE SEQUENCE [LARGE SCALE GENOMIC DNA]</scope>
    <source>
        <strain evidence="1 2">KOR42</strain>
    </source>
</reference>
<sequence>MLLLMLLLVTSADLLMYDHPLRRSPTYAIWVLPYYSDRFSGLAGTHFIG</sequence>
<evidence type="ECO:0000313" key="2">
    <source>
        <dbReference type="Proteomes" id="UP000317243"/>
    </source>
</evidence>
<evidence type="ECO:0000313" key="1">
    <source>
        <dbReference type="EMBL" id="TWT52192.1"/>
    </source>
</evidence>
<name>A0A5C5WQW9_9PLAN</name>
<keyword evidence="2" id="KW-1185">Reference proteome</keyword>